<keyword evidence="1" id="KW-1133">Transmembrane helix</keyword>
<feature type="transmembrane region" description="Helical" evidence="1">
    <location>
        <begin position="154"/>
        <end position="175"/>
    </location>
</feature>
<evidence type="ECO:0000313" key="2">
    <source>
        <dbReference type="EMBL" id="CBY10181.1"/>
    </source>
</evidence>
<dbReference type="InParanoid" id="E4XI60"/>
<dbReference type="OrthoDB" id="330047at2759"/>
<sequence>MKKKSFEHLLIWSGAFEIFFVGGIFYGWPALQFVLKEENVFAELCANSTASSNTNSKSQISCPEQDNRYNSIFVWGAMLSNCFGMVYGYILDNVGFLPCRLATSIPFSLGLALMVFYENRTIFTLGVELMAIGGIGVLLTNITIQPIWPKKTSTIGSIFSGVFDGSAGTILLLKLLYESGIQLKFLFIGLFALTAIQWWRTFFVLPAVRLPNPTPEGYDIRKETVFAKFTAKKSETKSDKEKEELELLDSEATSVEKIDKKRDFFKEIKSLKFILLAY</sequence>
<dbReference type="Proteomes" id="UP000001307">
    <property type="component" value="Unassembled WGS sequence"/>
</dbReference>
<dbReference type="InterPro" id="IPR027197">
    <property type="entry name" value="SLC43A3"/>
</dbReference>
<accession>E4XI60</accession>
<proteinExistence type="predicted"/>
<evidence type="ECO:0000256" key="1">
    <source>
        <dbReference type="SAM" id="Phobius"/>
    </source>
</evidence>
<feature type="transmembrane region" description="Helical" evidence="1">
    <location>
        <begin position="181"/>
        <end position="199"/>
    </location>
</feature>
<feature type="transmembrane region" description="Helical" evidence="1">
    <location>
        <begin position="9"/>
        <end position="28"/>
    </location>
</feature>
<evidence type="ECO:0000313" key="3">
    <source>
        <dbReference type="Proteomes" id="UP000001307"/>
    </source>
</evidence>
<keyword evidence="1" id="KW-0812">Transmembrane</keyword>
<feature type="transmembrane region" description="Helical" evidence="1">
    <location>
        <begin position="72"/>
        <end position="90"/>
    </location>
</feature>
<keyword evidence="1" id="KW-0472">Membrane</keyword>
<keyword evidence="3" id="KW-1185">Reference proteome</keyword>
<evidence type="ECO:0008006" key="4">
    <source>
        <dbReference type="Google" id="ProtNLM"/>
    </source>
</evidence>
<protein>
    <recommendedName>
        <fullName evidence="4">Battenin</fullName>
    </recommendedName>
</protein>
<organism evidence="2 3">
    <name type="scientific">Oikopleura dioica</name>
    <name type="common">Tunicate</name>
    <dbReference type="NCBI Taxonomy" id="34765"/>
    <lineage>
        <taxon>Eukaryota</taxon>
        <taxon>Metazoa</taxon>
        <taxon>Chordata</taxon>
        <taxon>Tunicata</taxon>
        <taxon>Appendicularia</taxon>
        <taxon>Copelata</taxon>
        <taxon>Oikopleuridae</taxon>
        <taxon>Oikopleura</taxon>
    </lineage>
</organism>
<dbReference type="PANTHER" id="PTHR20765">
    <property type="entry name" value="SOLUTE CARRIER FAMILY 43 MEMBER 3-RELATED"/>
    <property type="match status" value="1"/>
</dbReference>
<dbReference type="PANTHER" id="PTHR20765:SF1">
    <property type="entry name" value="EQUILIBRATIVE NUCLEOBASE TRANSPORTER 1"/>
    <property type="match status" value="1"/>
</dbReference>
<reference evidence="2 3" key="1">
    <citation type="journal article" date="2010" name="Science">
        <title>Plasticity of animal genome architecture unmasked by rapid evolution of a pelagic tunicate.</title>
        <authorList>
            <person name="Denoeud F."/>
            <person name="Henriet S."/>
            <person name="Mungpakdee S."/>
            <person name="Aury J.M."/>
            <person name="Da Silva C."/>
            <person name="Brinkmann H."/>
            <person name="Mikhaleva J."/>
            <person name="Olsen L.C."/>
            <person name="Jubin C."/>
            <person name="Canestro C."/>
            <person name="Bouquet J.M."/>
            <person name="Danks G."/>
            <person name="Poulain J."/>
            <person name="Campsteijn C."/>
            <person name="Adamski M."/>
            <person name="Cross I."/>
            <person name="Yadetie F."/>
            <person name="Muffato M."/>
            <person name="Louis A."/>
            <person name="Butcher S."/>
            <person name="Tsagkogeorga G."/>
            <person name="Konrad A."/>
            <person name="Singh S."/>
            <person name="Jensen M.F."/>
            <person name="Cong E.H."/>
            <person name="Eikeseth-Otteraa H."/>
            <person name="Noel B."/>
            <person name="Anthouard V."/>
            <person name="Porcel B.M."/>
            <person name="Kachouri-Lafond R."/>
            <person name="Nishino A."/>
            <person name="Ugolini M."/>
            <person name="Chourrout P."/>
            <person name="Nishida H."/>
            <person name="Aasland R."/>
            <person name="Huzurbazar S."/>
            <person name="Westhof E."/>
            <person name="Delsuc F."/>
            <person name="Lehrach H."/>
            <person name="Reinhardt R."/>
            <person name="Weissenbach J."/>
            <person name="Roy S.W."/>
            <person name="Artiguenave F."/>
            <person name="Postlethwait J.H."/>
            <person name="Manak J.R."/>
            <person name="Thompson E.M."/>
            <person name="Jaillon O."/>
            <person name="Du Pasquier L."/>
            <person name="Boudinot P."/>
            <person name="Liberles D.A."/>
            <person name="Volff J.N."/>
            <person name="Philippe H."/>
            <person name="Lenhard B."/>
            <person name="Roest Crollius H."/>
            <person name="Wincker P."/>
            <person name="Chourrout D."/>
        </authorList>
    </citation>
    <scope>NUCLEOTIDE SEQUENCE [LARGE SCALE GENOMIC DNA]</scope>
</reference>
<name>E4XI60_OIKDI</name>
<dbReference type="InterPro" id="IPR036259">
    <property type="entry name" value="MFS_trans_sf"/>
</dbReference>
<dbReference type="EMBL" id="FN653053">
    <property type="protein sequence ID" value="CBY10181.1"/>
    <property type="molecule type" value="Genomic_DNA"/>
</dbReference>
<feature type="transmembrane region" description="Helical" evidence="1">
    <location>
        <begin position="122"/>
        <end position="142"/>
    </location>
</feature>
<dbReference type="AlphaFoldDB" id="E4XI60"/>
<gene>
    <name evidence="2" type="ORF">GSOID_T00011114001</name>
</gene>
<dbReference type="SUPFAM" id="SSF103473">
    <property type="entry name" value="MFS general substrate transporter"/>
    <property type="match status" value="1"/>
</dbReference>